<evidence type="ECO:0000256" key="10">
    <source>
        <dbReference type="RuleBase" id="RU362057"/>
    </source>
</evidence>
<dbReference type="FunFam" id="3.40.50.2000:FF:000055">
    <property type="entry name" value="Glycosyltransferase"/>
    <property type="match status" value="1"/>
</dbReference>
<dbReference type="CDD" id="cd03784">
    <property type="entry name" value="GT1_Gtf-like"/>
    <property type="match status" value="1"/>
</dbReference>
<evidence type="ECO:0000256" key="3">
    <source>
        <dbReference type="ARBA" id="ARBA00022676"/>
    </source>
</evidence>
<dbReference type="GO" id="GO:0006952">
    <property type="term" value="P:defense response"/>
    <property type="evidence" value="ECO:0007669"/>
    <property type="project" value="UniProtKB-KW"/>
</dbReference>
<evidence type="ECO:0000313" key="12">
    <source>
        <dbReference type="Proteomes" id="UP000027138"/>
    </source>
</evidence>
<evidence type="ECO:0000256" key="4">
    <source>
        <dbReference type="ARBA" id="ARBA00022679"/>
    </source>
</evidence>
<dbReference type="EMBL" id="KK914403">
    <property type="protein sequence ID" value="KDP37429.1"/>
    <property type="molecule type" value="Genomic_DNA"/>
</dbReference>
<gene>
    <name evidence="11" type="ORF">JCGZ_07956</name>
</gene>
<keyword evidence="5" id="KW-0611">Plant defense</keyword>
<name>A0A067KZY7_JATCU</name>
<comment type="catalytic activity">
    <reaction evidence="6">
        <text>an anthocyanidin + UDP-alpha-D-glucose + H(+) = an anthocyanidin 3-O-beta-D-glucoside + UDP</text>
        <dbReference type="Rhea" id="RHEA:20093"/>
        <dbReference type="ChEBI" id="CHEBI:15378"/>
        <dbReference type="ChEBI" id="CHEBI:16307"/>
        <dbReference type="ChEBI" id="CHEBI:58223"/>
        <dbReference type="ChEBI" id="CHEBI:58885"/>
        <dbReference type="ChEBI" id="CHEBI:143576"/>
        <dbReference type="EC" id="2.4.1.115"/>
    </reaction>
</comment>
<evidence type="ECO:0000256" key="6">
    <source>
        <dbReference type="ARBA" id="ARBA00047606"/>
    </source>
</evidence>
<comment type="catalytic activity">
    <reaction evidence="7">
        <text>2-hydroxy-2-methylpropanenitrile + UDP-alpha-D-glucose = linamarin + UDP + H(+)</text>
        <dbReference type="Rhea" id="RHEA:20009"/>
        <dbReference type="ChEBI" id="CHEBI:15348"/>
        <dbReference type="ChEBI" id="CHEBI:15378"/>
        <dbReference type="ChEBI" id="CHEBI:16441"/>
        <dbReference type="ChEBI" id="CHEBI:58223"/>
        <dbReference type="ChEBI" id="CHEBI:58885"/>
        <dbReference type="EC" id="2.4.1.63"/>
    </reaction>
</comment>
<evidence type="ECO:0000256" key="1">
    <source>
        <dbReference type="ARBA" id="ARBA00004935"/>
    </source>
</evidence>
<organism evidence="11 12">
    <name type="scientific">Jatropha curcas</name>
    <name type="common">Barbados nut</name>
    <dbReference type="NCBI Taxonomy" id="180498"/>
    <lineage>
        <taxon>Eukaryota</taxon>
        <taxon>Viridiplantae</taxon>
        <taxon>Streptophyta</taxon>
        <taxon>Embryophyta</taxon>
        <taxon>Tracheophyta</taxon>
        <taxon>Spermatophyta</taxon>
        <taxon>Magnoliopsida</taxon>
        <taxon>eudicotyledons</taxon>
        <taxon>Gunneridae</taxon>
        <taxon>Pentapetalae</taxon>
        <taxon>rosids</taxon>
        <taxon>fabids</taxon>
        <taxon>Malpighiales</taxon>
        <taxon>Euphorbiaceae</taxon>
        <taxon>Crotonoideae</taxon>
        <taxon>Jatropheae</taxon>
        <taxon>Jatropha</taxon>
    </lineage>
</organism>
<dbReference type="Pfam" id="PF00201">
    <property type="entry name" value="UDPGT"/>
    <property type="match status" value="1"/>
</dbReference>
<protein>
    <recommendedName>
        <fullName evidence="10">Glycosyltransferase</fullName>
        <ecNumber evidence="10">2.4.1.-</ecNumber>
    </recommendedName>
</protein>
<dbReference type="EC" id="2.4.1.-" evidence="10"/>
<dbReference type="PROSITE" id="PS00375">
    <property type="entry name" value="UDPGT"/>
    <property type="match status" value="1"/>
</dbReference>
<dbReference type="GO" id="GO:0047213">
    <property type="term" value="F:anthocyanidin 3-O-glucosyltransferase activity"/>
    <property type="evidence" value="ECO:0007669"/>
    <property type="project" value="UniProtKB-EC"/>
</dbReference>
<sequence length="497" mass="55435">MGSNSMAAANQPHAIFIPYPAQSHIKTMLKLAKLLYFRGFHITFINTEFNHNRFIKTRGANSMEGLPGFHFYTIPDGLPPSDPDASQDVPALCDSIRKNFLAPFLEIIAKLNDLALSSEVPPVTCIVSDGFMSTFTVSAAQEIAVPIVLFFTISACSLMGFKQFSALKDKGLIPLKDCLTKLLSLLEDASDLTNGYLEKTVDWIPGMKDVRLRDLPGFLRTTDPNDIAFNFTMESVEIAIKASAIVTHTFDALERDVLNGLSSIYSQVYAIGPLQLHLNHIQDESLKSIGYNLWKEESECLQWLDSMKPKSVLYVSFGSITVMTREQLIEFGMGLTNSKHPFLWIIRPDLVIGDSGILPPEFVEYTKERGLIASWCPQEEVLNHSSIGGFLTHCGWGSTIESLSAGVPMLCWPFFADQPTNCRYTCCEWGVGMEIDSNVKRDEIEKLVRELMEGEKCKKLRNRAMEWRKLAIEATSPTGSSSLNLDKLVSHVLLSKV</sequence>
<evidence type="ECO:0000256" key="7">
    <source>
        <dbReference type="ARBA" id="ARBA00052877"/>
    </source>
</evidence>
<comment type="function">
    <text evidence="8">UDP-glucosyltransferase catalyzing in planta synthesis of cyanogenic glucosides. Able to glucosylate acetone cyanohydrin and 2-hydroxy-2-methylbutyronitrile, forming linamarin and lotaustralin. Also accepts, to some extent, a wide range of potential acceptor substrates, including simple alcohols, flavonoids, isoflavonoids and other hydroxynitriles such as p-hydroxymandelonitrile, mandelonitrile, (E)-4-hydroxy-2-methylbut-2-enenitrile and (E)- 2-(hydroxymethyl)but-2-enenitrile.</text>
</comment>
<evidence type="ECO:0000256" key="9">
    <source>
        <dbReference type="RuleBase" id="RU003718"/>
    </source>
</evidence>
<dbReference type="SUPFAM" id="SSF53756">
    <property type="entry name" value="UDP-Glycosyltransferase/glycogen phosphorylase"/>
    <property type="match status" value="1"/>
</dbReference>
<dbReference type="PANTHER" id="PTHR11926:SF1516">
    <property type="entry name" value="GLYCOSYLTRANSFERASE"/>
    <property type="match status" value="1"/>
</dbReference>
<dbReference type="GO" id="GO:0080043">
    <property type="term" value="F:quercetin 3-O-glucosyltransferase activity"/>
    <property type="evidence" value="ECO:0007669"/>
    <property type="project" value="TreeGrafter"/>
</dbReference>
<dbReference type="InterPro" id="IPR035595">
    <property type="entry name" value="UDP_glycos_trans_CS"/>
</dbReference>
<reference evidence="11 12" key="1">
    <citation type="journal article" date="2014" name="PLoS ONE">
        <title>Global Analysis of Gene Expression Profiles in Physic Nut (Jatropha curcas L.) Seedlings Exposed to Salt Stress.</title>
        <authorList>
            <person name="Zhang L."/>
            <person name="Zhang C."/>
            <person name="Wu P."/>
            <person name="Chen Y."/>
            <person name="Li M."/>
            <person name="Jiang H."/>
            <person name="Wu G."/>
        </authorList>
    </citation>
    <scope>NUCLEOTIDE SEQUENCE [LARGE SCALE GENOMIC DNA]</scope>
    <source>
        <strain evidence="12">cv. GZQX0401</strain>
        <tissue evidence="11">Young leaves</tissue>
    </source>
</reference>
<dbReference type="UniPathway" id="UPA00009"/>
<evidence type="ECO:0000313" key="11">
    <source>
        <dbReference type="EMBL" id="KDP37429.1"/>
    </source>
</evidence>
<accession>A0A067KZY7</accession>
<dbReference type="GO" id="GO:0050057">
    <property type="term" value="F:linamarin synthase activity"/>
    <property type="evidence" value="ECO:0007669"/>
    <property type="project" value="UniProtKB-EC"/>
</dbReference>
<dbReference type="AlphaFoldDB" id="A0A067KZY7"/>
<keyword evidence="3 9" id="KW-0328">Glycosyltransferase</keyword>
<evidence type="ECO:0000256" key="5">
    <source>
        <dbReference type="ARBA" id="ARBA00022821"/>
    </source>
</evidence>
<evidence type="ECO:0000256" key="2">
    <source>
        <dbReference type="ARBA" id="ARBA00009995"/>
    </source>
</evidence>
<dbReference type="OrthoDB" id="5835829at2759"/>
<keyword evidence="4 9" id="KW-0808">Transferase</keyword>
<evidence type="ECO:0000256" key="8">
    <source>
        <dbReference type="ARBA" id="ARBA00056778"/>
    </source>
</evidence>
<dbReference type="GO" id="GO:0009718">
    <property type="term" value="P:anthocyanin-containing compound biosynthetic process"/>
    <property type="evidence" value="ECO:0007669"/>
    <property type="project" value="UniProtKB-UniPathway"/>
</dbReference>
<comment type="pathway">
    <text evidence="1">Pigment biosynthesis; anthocyanin biosynthesis.</text>
</comment>
<comment type="similarity">
    <text evidence="2 9">Belongs to the UDP-glycosyltransferase family.</text>
</comment>
<keyword evidence="12" id="KW-1185">Reference proteome</keyword>
<dbReference type="Gene3D" id="3.40.50.2000">
    <property type="entry name" value="Glycogen Phosphorylase B"/>
    <property type="match status" value="2"/>
</dbReference>
<dbReference type="GO" id="GO:0080044">
    <property type="term" value="F:quercetin 7-O-glucosyltransferase activity"/>
    <property type="evidence" value="ECO:0007669"/>
    <property type="project" value="TreeGrafter"/>
</dbReference>
<dbReference type="PANTHER" id="PTHR11926">
    <property type="entry name" value="GLUCOSYL/GLUCURONOSYL TRANSFERASES"/>
    <property type="match status" value="1"/>
</dbReference>
<proteinExistence type="inferred from homology"/>
<dbReference type="InterPro" id="IPR002213">
    <property type="entry name" value="UDP_glucos_trans"/>
</dbReference>
<dbReference type="FunFam" id="3.40.50.2000:FF:000027">
    <property type="entry name" value="Glycosyltransferase"/>
    <property type="match status" value="1"/>
</dbReference>
<dbReference type="Proteomes" id="UP000027138">
    <property type="component" value="Unassembled WGS sequence"/>
</dbReference>